<dbReference type="EMBL" id="LS483470">
    <property type="protein sequence ID" value="SQI40961.1"/>
    <property type="molecule type" value="Genomic_DNA"/>
</dbReference>
<dbReference type="PANTHER" id="PTHR30154:SF53">
    <property type="entry name" value="HTH-TYPE TRANSCRIPTIONAL REGULATOR LRPC"/>
    <property type="match status" value="1"/>
</dbReference>
<dbReference type="GO" id="GO:0043200">
    <property type="term" value="P:response to amino acid"/>
    <property type="evidence" value="ECO:0007669"/>
    <property type="project" value="TreeGrafter"/>
</dbReference>
<dbReference type="SMART" id="SM00344">
    <property type="entry name" value="HTH_ASNC"/>
    <property type="match status" value="1"/>
</dbReference>
<dbReference type="Proteomes" id="UP000249005">
    <property type="component" value="Chromosome 1"/>
</dbReference>
<dbReference type="Gene3D" id="1.10.10.10">
    <property type="entry name" value="Winged helix-like DNA-binding domain superfamily/Winged helix DNA-binding domain"/>
    <property type="match status" value="1"/>
</dbReference>
<reference evidence="5 6" key="1">
    <citation type="submission" date="2018-06" db="EMBL/GenBank/DDBJ databases">
        <authorList>
            <consortium name="Pathogen Informatics"/>
            <person name="Doyle S."/>
        </authorList>
    </citation>
    <scope>NUCLEOTIDE SEQUENCE [LARGE SCALE GENOMIC DNA]</scope>
    <source>
        <strain evidence="5 6">NCTC12151</strain>
    </source>
</reference>
<dbReference type="SUPFAM" id="SSF54909">
    <property type="entry name" value="Dimeric alpha+beta barrel"/>
    <property type="match status" value="1"/>
</dbReference>
<organism evidence="5 6">
    <name type="scientific">Leminorella richardii</name>
    <dbReference type="NCBI Taxonomy" id="158841"/>
    <lineage>
        <taxon>Bacteria</taxon>
        <taxon>Pseudomonadati</taxon>
        <taxon>Pseudomonadota</taxon>
        <taxon>Gammaproteobacteria</taxon>
        <taxon>Enterobacterales</taxon>
        <taxon>Budviciaceae</taxon>
        <taxon>Leminorella</taxon>
    </lineage>
</organism>
<dbReference type="PRINTS" id="PR00033">
    <property type="entry name" value="HTHASNC"/>
</dbReference>
<dbReference type="PROSITE" id="PS50956">
    <property type="entry name" value="HTH_ASNC_2"/>
    <property type="match status" value="1"/>
</dbReference>
<evidence type="ECO:0000256" key="3">
    <source>
        <dbReference type="ARBA" id="ARBA00023163"/>
    </source>
</evidence>
<sequence>MTKNMNNIQEEARSAAKLDSVDRTLLGLLSQDCSQSYAQLGEKLHLSAPAVHERVKRMKRQGVILASVAKLDPISLGRPLLCFIHVMTNTIARTRDIAAQTNLPDVEEIHTVAGDYGLLMKVRTRDMKSLEELLATIHRVDGVSGTRTQMVLSTLMERGPNAELTD</sequence>
<feature type="domain" description="HTH asnC-type" evidence="4">
    <location>
        <begin position="18"/>
        <end position="79"/>
    </location>
</feature>
<dbReference type="InterPro" id="IPR011008">
    <property type="entry name" value="Dimeric_a/b-barrel"/>
</dbReference>
<dbReference type="OrthoDB" id="9809462at2"/>
<dbReference type="KEGG" id="lri:NCTC12151_01832"/>
<dbReference type="GO" id="GO:0043565">
    <property type="term" value="F:sequence-specific DNA binding"/>
    <property type="evidence" value="ECO:0007669"/>
    <property type="project" value="InterPro"/>
</dbReference>
<keyword evidence="3" id="KW-0804">Transcription</keyword>
<keyword evidence="2" id="KW-0238">DNA-binding</keyword>
<dbReference type="PANTHER" id="PTHR30154">
    <property type="entry name" value="LEUCINE-RESPONSIVE REGULATORY PROTEIN"/>
    <property type="match status" value="1"/>
</dbReference>
<dbReference type="InterPro" id="IPR000485">
    <property type="entry name" value="AsnC-type_HTH_dom"/>
</dbReference>
<dbReference type="AlphaFoldDB" id="A0A2X4UQ89"/>
<dbReference type="SUPFAM" id="SSF46785">
    <property type="entry name" value="Winged helix' DNA-binding domain"/>
    <property type="match status" value="1"/>
</dbReference>
<dbReference type="Pfam" id="PF01037">
    <property type="entry name" value="AsnC_trans_reg"/>
    <property type="match status" value="1"/>
</dbReference>
<dbReference type="InterPro" id="IPR036390">
    <property type="entry name" value="WH_DNA-bd_sf"/>
</dbReference>
<gene>
    <name evidence="5" type="primary">lrp_5</name>
    <name evidence="5" type="ORF">NCTC12151_01832</name>
</gene>
<proteinExistence type="predicted"/>
<dbReference type="Gene3D" id="3.30.70.920">
    <property type="match status" value="1"/>
</dbReference>
<evidence type="ECO:0000313" key="6">
    <source>
        <dbReference type="Proteomes" id="UP000249005"/>
    </source>
</evidence>
<evidence type="ECO:0000313" key="5">
    <source>
        <dbReference type="EMBL" id="SQI40961.1"/>
    </source>
</evidence>
<dbReference type="InterPro" id="IPR019887">
    <property type="entry name" value="Tscrpt_reg_AsnC/Lrp_C"/>
</dbReference>
<name>A0A2X4UQ89_9GAMM</name>
<keyword evidence="1" id="KW-0805">Transcription regulation</keyword>
<dbReference type="GO" id="GO:0005829">
    <property type="term" value="C:cytosol"/>
    <property type="evidence" value="ECO:0007669"/>
    <property type="project" value="TreeGrafter"/>
</dbReference>
<accession>A0A2X4UQ89</accession>
<evidence type="ECO:0000256" key="2">
    <source>
        <dbReference type="ARBA" id="ARBA00023125"/>
    </source>
</evidence>
<dbReference type="RefSeq" id="WP_111740358.1">
    <property type="nucleotide sequence ID" value="NZ_LR698987.1"/>
</dbReference>
<evidence type="ECO:0000256" key="1">
    <source>
        <dbReference type="ARBA" id="ARBA00023015"/>
    </source>
</evidence>
<dbReference type="Pfam" id="PF13404">
    <property type="entry name" value="HTH_AsnC-type"/>
    <property type="match status" value="1"/>
</dbReference>
<keyword evidence="6" id="KW-1185">Reference proteome</keyword>
<dbReference type="InterPro" id="IPR036388">
    <property type="entry name" value="WH-like_DNA-bd_sf"/>
</dbReference>
<evidence type="ECO:0000259" key="4">
    <source>
        <dbReference type="PROSITE" id="PS50956"/>
    </source>
</evidence>
<dbReference type="InterPro" id="IPR019888">
    <property type="entry name" value="Tscrpt_reg_AsnC-like"/>
</dbReference>
<protein>
    <submittedName>
        <fullName evidence="5">Leucine-responsive regulatory protein</fullName>
    </submittedName>
</protein>